<dbReference type="Proteomes" id="UP000813824">
    <property type="component" value="Unassembled WGS sequence"/>
</dbReference>
<proteinExistence type="predicted"/>
<keyword evidence="3" id="KW-0812">Transmembrane</keyword>
<keyword evidence="1" id="KW-0175">Coiled coil</keyword>
<feature type="coiled-coil region" evidence="1">
    <location>
        <begin position="126"/>
        <end position="195"/>
    </location>
</feature>
<comment type="caution">
    <text evidence="4">The sequence shown here is derived from an EMBL/GenBank/DDBJ whole genome shotgun (WGS) entry which is preliminary data.</text>
</comment>
<feature type="compositionally biased region" description="Polar residues" evidence="2">
    <location>
        <begin position="39"/>
        <end position="54"/>
    </location>
</feature>
<name>A0A8K0UKE4_9AGAR</name>
<dbReference type="OrthoDB" id="3153758at2759"/>
<reference evidence="4" key="1">
    <citation type="journal article" date="2021" name="New Phytol.">
        <title>Evolutionary innovations through gain and loss of genes in the ectomycorrhizal Boletales.</title>
        <authorList>
            <person name="Wu G."/>
            <person name="Miyauchi S."/>
            <person name="Morin E."/>
            <person name="Kuo A."/>
            <person name="Drula E."/>
            <person name="Varga T."/>
            <person name="Kohler A."/>
            <person name="Feng B."/>
            <person name="Cao Y."/>
            <person name="Lipzen A."/>
            <person name="Daum C."/>
            <person name="Hundley H."/>
            <person name="Pangilinan J."/>
            <person name="Johnson J."/>
            <person name="Barry K."/>
            <person name="LaButti K."/>
            <person name="Ng V."/>
            <person name="Ahrendt S."/>
            <person name="Min B."/>
            <person name="Choi I.G."/>
            <person name="Park H."/>
            <person name="Plett J.M."/>
            <person name="Magnuson J."/>
            <person name="Spatafora J.W."/>
            <person name="Nagy L.G."/>
            <person name="Henrissat B."/>
            <person name="Grigoriev I.V."/>
            <person name="Yang Z.L."/>
            <person name="Xu J."/>
            <person name="Martin F.M."/>
        </authorList>
    </citation>
    <scope>NUCLEOTIDE SEQUENCE</scope>
    <source>
        <strain evidence="4">KKN 215</strain>
    </source>
</reference>
<gene>
    <name evidence="4" type="ORF">BXZ70DRAFT_947824</name>
</gene>
<accession>A0A8K0UKE4</accession>
<evidence type="ECO:0000256" key="3">
    <source>
        <dbReference type="SAM" id="Phobius"/>
    </source>
</evidence>
<sequence length="355" mass="41029">MPGPRPTQARSSTMVSASPPPPYQNVPQDHSSRAHSYQDMESTIGSTTPTQPFSHANHRDYGTLPVPSPSSPGDTDTDSDIAEADSRMLKRVLALAVIAFMCFSTIQFVYAQGEIQEERRVWERERREHAAEVKVWNQERADHEREGQVFQRAREEWQQERKEHAAEVVLWNRERAEHEREGEVFQQAREEWQRERKAHKPFWGTVGLQSPSCLAYNTRRYQAKLRNVPLGADWLQACMSTQVEIQGRTFSAPEKCEIWGDDVYGYWIVDFDQPECQPRWADFTWQKGCLRPGIYGLEAPLWGQKQGDDVYQLCMTTPGYLAGYGDMGHPNYCERRGDRDIGMVGRWEVPDNNCW</sequence>
<evidence type="ECO:0000313" key="5">
    <source>
        <dbReference type="Proteomes" id="UP000813824"/>
    </source>
</evidence>
<organism evidence="4 5">
    <name type="scientific">Cristinia sonorae</name>
    <dbReference type="NCBI Taxonomy" id="1940300"/>
    <lineage>
        <taxon>Eukaryota</taxon>
        <taxon>Fungi</taxon>
        <taxon>Dikarya</taxon>
        <taxon>Basidiomycota</taxon>
        <taxon>Agaricomycotina</taxon>
        <taxon>Agaricomycetes</taxon>
        <taxon>Agaricomycetidae</taxon>
        <taxon>Agaricales</taxon>
        <taxon>Pleurotineae</taxon>
        <taxon>Stephanosporaceae</taxon>
        <taxon>Cristinia</taxon>
    </lineage>
</organism>
<feature type="region of interest" description="Disordered" evidence="2">
    <location>
        <begin position="1"/>
        <end position="80"/>
    </location>
</feature>
<evidence type="ECO:0000256" key="1">
    <source>
        <dbReference type="SAM" id="Coils"/>
    </source>
</evidence>
<evidence type="ECO:0000256" key="2">
    <source>
        <dbReference type="SAM" id="MobiDB-lite"/>
    </source>
</evidence>
<keyword evidence="3" id="KW-1133">Transmembrane helix</keyword>
<evidence type="ECO:0000313" key="4">
    <source>
        <dbReference type="EMBL" id="KAH8094515.1"/>
    </source>
</evidence>
<dbReference type="AlphaFoldDB" id="A0A8K0UKE4"/>
<dbReference type="EMBL" id="JAEVFJ010000026">
    <property type="protein sequence ID" value="KAH8094515.1"/>
    <property type="molecule type" value="Genomic_DNA"/>
</dbReference>
<keyword evidence="3" id="KW-0472">Membrane</keyword>
<keyword evidence="5" id="KW-1185">Reference proteome</keyword>
<feature type="transmembrane region" description="Helical" evidence="3">
    <location>
        <begin position="92"/>
        <end position="110"/>
    </location>
</feature>
<protein>
    <submittedName>
        <fullName evidence="4">Uncharacterized protein</fullName>
    </submittedName>
</protein>